<evidence type="ECO:0000256" key="6">
    <source>
        <dbReference type="ARBA" id="ARBA00022552"/>
    </source>
</evidence>
<dbReference type="InterPro" id="IPR015947">
    <property type="entry name" value="PUA-like_sf"/>
</dbReference>
<keyword evidence="8 12" id="KW-0808">Transferase</keyword>
<keyword evidence="15" id="KW-1185">Reference proteome</keyword>
<dbReference type="RefSeq" id="WP_095615176.1">
    <property type="nucleotide sequence ID" value="NZ_MVOH01000014.1"/>
</dbReference>
<gene>
    <name evidence="14" type="ORF">B1526_1187</name>
</gene>
<dbReference type="GO" id="GO:0070475">
    <property type="term" value="P:rRNA base methylation"/>
    <property type="evidence" value="ECO:0007669"/>
    <property type="project" value="TreeGrafter"/>
</dbReference>
<dbReference type="Pfam" id="PF04452">
    <property type="entry name" value="Methyltrans_RNA"/>
    <property type="match status" value="1"/>
</dbReference>
<reference evidence="14 15" key="1">
    <citation type="journal article" date="2017" name="ISME J.">
        <title>Unveiling bifidobacterial biogeography across the mammalian branch of the tree of life.</title>
        <authorList>
            <person name="Milani C."/>
            <person name="Mangifesta M."/>
            <person name="Mancabelli L."/>
            <person name="Lugli G.A."/>
            <person name="James K."/>
            <person name="Duranti S."/>
            <person name="Turroni F."/>
            <person name="Ferrario C."/>
            <person name="Ossiprandi M.C."/>
            <person name="van Sinderen D."/>
            <person name="Ventura M."/>
        </authorList>
    </citation>
    <scope>NUCLEOTIDE SEQUENCE [LARGE SCALE GENOMIC DNA]</scope>
    <source>
        <strain evidence="15">Ham19E</strain>
    </source>
</reference>
<dbReference type="NCBIfam" id="NF008693">
    <property type="entry name" value="PRK11713.2-3"/>
    <property type="match status" value="1"/>
</dbReference>
<feature type="domain" description="Ribosomal RNA small subunit methyltransferase E methyltransferase" evidence="13">
    <location>
        <begin position="85"/>
        <end position="260"/>
    </location>
</feature>
<evidence type="ECO:0000256" key="11">
    <source>
        <dbReference type="ARBA" id="ARBA00047944"/>
    </source>
</evidence>
<keyword evidence="7 12" id="KW-0489">Methyltransferase</keyword>
<dbReference type="SUPFAM" id="SSF75217">
    <property type="entry name" value="alpha/beta knot"/>
    <property type="match status" value="1"/>
</dbReference>
<evidence type="ECO:0000256" key="3">
    <source>
        <dbReference type="ARBA" id="ARBA00012328"/>
    </source>
</evidence>
<dbReference type="EMBL" id="MVOH01000014">
    <property type="protein sequence ID" value="PAU67464.1"/>
    <property type="molecule type" value="Genomic_DNA"/>
</dbReference>
<keyword evidence="5 12" id="KW-0963">Cytoplasm</keyword>
<comment type="catalytic activity">
    <reaction evidence="11 12">
        <text>uridine(1498) in 16S rRNA + S-adenosyl-L-methionine = N(3)-methyluridine(1498) in 16S rRNA + S-adenosyl-L-homocysteine + H(+)</text>
        <dbReference type="Rhea" id="RHEA:42920"/>
        <dbReference type="Rhea" id="RHEA-COMP:10283"/>
        <dbReference type="Rhea" id="RHEA-COMP:10284"/>
        <dbReference type="ChEBI" id="CHEBI:15378"/>
        <dbReference type="ChEBI" id="CHEBI:57856"/>
        <dbReference type="ChEBI" id="CHEBI:59789"/>
        <dbReference type="ChEBI" id="CHEBI:65315"/>
        <dbReference type="ChEBI" id="CHEBI:74502"/>
        <dbReference type="EC" id="2.1.1.193"/>
    </reaction>
</comment>
<comment type="function">
    <text evidence="10 12">Specifically methylates the N3 position of the uracil ring of uridine 1498 (m3U1498) in 16S rRNA. Acts on the fully assembled 30S ribosomal subunit.</text>
</comment>
<accession>A0A2A2EE12</accession>
<dbReference type="InterPro" id="IPR029026">
    <property type="entry name" value="tRNA_m1G_MTases_N"/>
</dbReference>
<protein>
    <recommendedName>
        <fullName evidence="4 12">Ribosomal RNA small subunit methyltransferase E</fullName>
        <ecNumber evidence="3 12">2.1.1.193</ecNumber>
    </recommendedName>
</protein>
<dbReference type="GO" id="GO:0005737">
    <property type="term" value="C:cytoplasm"/>
    <property type="evidence" value="ECO:0007669"/>
    <property type="project" value="UniProtKB-SubCell"/>
</dbReference>
<dbReference type="Gene3D" id="3.40.1280.10">
    <property type="match status" value="1"/>
</dbReference>
<keyword evidence="6 12" id="KW-0698">rRNA processing</keyword>
<dbReference type="InterPro" id="IPR006700">
    <property type="entry name" value="RsmE"/>
</dbReference>
<dbReference type="PANTHER" id="PTHR30027:SF3">
    <property type="entry name" value="16S RRNA (URACIL(1498)-N(3))-METHYLTRANSFERASE"/>
    <property type="match status" value="1"/>
</dbReference>
<dbReference type="InterPro" id="IPR046886">
    <property type="entry name" value="RsmE_MTase_dom"/>
</dbReference>
<evidence type="ECO:0000256" key="7">
    <source>
        <dbReference type="ARBA" id="ARBA00022603"/>
    </source>
</evidence>
<comment type="subcellular location">
    <subcellularLocation>
        <location evidence="1 12">Cytoplasm</location>
    </subcellularLocation>
</comment>
<evidence type="ECO:0000256" key="9">
    <source>
        <dbReference type="ARBA" id="ARBA00022691"/>
    </source>
</evidence>
<dbReference type="OrthoDB" id="9808126at2"/>
<dbReference type="SUPFAM" id="SSF88697">
    <property type="entry name" value="PUA domain-like"/>
    <property type="match status" value="1"/>
</dbReference>
<dbReference type="Proteomes" id="UP000218399">
    <property type="component" value="Unassembled WGS sequence"/>
</dbReference>
<evidence type="ECO:0000256" key="4">
    <source>
        <dbReference type="ARBA" id="ARBA00013673"/>
    </source>
</evidence>
<evidence type="ECO:0000259" key="13">
    <source>
        <dbReference type="Pfam" id="PF04452"/>
    </source>
</evidence>
<dbReference type="InterPro" id="IPR029028">
    <property type="entry name" value="Alpha/beta_knot_MTases"/>
</dbReference>
<dbReference type="AlphaFoldDB" id="A0A2A2EE12"/>
<evidence type="ECO:0000313" key="14">
    <source>
        <dbReference type="EMBL" id="PAU67464.1"/>
    </source>
</evidence>
<dbReference type="PANTHER" id="PTHR30027">
    <property type="entry name" value="RIBOSOMAL RNA SMALL SUBUNIT METHYLTRANSFERASE E"/>
    <property type="match status" value="1"/>
</dbReference>
<evidence type="ECO:0000256" key="5">
    <source>
        <dbReference type="ARBA" id="ARBA00022490"/>
    </source>
</evidence>
<evidence type="ECO:0000256" key="2">
    <source>
        <dbReference type="ARBA" id="ARBA00005528"/>
    </source>
</evidence>
<evidence type="ECO:0000256" key="1">
    <source>
        <dbReference type="ARBA" id="ARBA00004496"/>
    </source>
</evidence>
<dbReference type="NCBIfam" id="TIGR00046">
    <property type="entry name" value="RsmE family RNA methyltransferase"/>
    <property type="match status" value="1"/>
</dbReference>
<name>A0A2A2EE12_9BIFI</name>
<organism evidence="14 15">
    <name type="scientific">Bifidobacterium criceti</name>
    <dbReference type="NCBI Taxonomy" id="1960969"/>
    <lineage>
        <taxon>Bacteria</taxon>
        <taxon>Bacillati</taxon>
        <taxon>Actinomycetota</taxon>
        <taxon>Actinomycetes</taxon>
        <taxon>Bifidobacteriales</taxon>
        <taxon>Bifidobacteriaceae</taxon>
        <taxon>Bifidobacterium</taxon>
    </lineage>
</organism>
<keyword evidence="9 12" id="KW-0949">S-adenosyl-L-methionine</keyword>
<dbReference type="GO" id="GO:0070042">
    <property type="term" value="F:rRNA (uridine-N3-)-methyltransferase activity"/>
    <property type="evidence" value="ECO:0007669"/>
    <property type="project" value="TreeGrafter"/>
</dbReference>
<proteinExistence type="inferred from homology"/>
<dbReference type="CDD" id="cd18084">
    <property type="entry name" value="RsmE-like"/>
    <property type="match status" value="1"/>
</dbReference>
<evidence type="ECO:0000256" key="12">
    <source>
        <dbReference type="PIRNR" id="PIRNR015601"/>
    </source>
</evidence>
<comment type="similarity">
    <text evidence="2 12">Belongs to the RNA methyltransferase RsmE family.</text>
</comment>
<comment type="caution">
    <text evidence="14">The sequence shown here is derived from an EMBL/GenBank/DDBJ whole genome shotgun (WGS) entry which is preliminary data.</text>
</comment>
<sequence>MTIPLFLVDVSHDDAPLAAEEIASGRTGWIMTLPENVRRHAFGSMRLTVGDELQISDGRGLRIDATVVDDHNGDVCVESFTKEEPPVVRLSLIQALAKNGHDEQAIDVSTQIGVDDVYPWQSERAIARWKAGRTDRKWTATLAAATEQSRRAAMPTLHGCLSGKQLIALCRRACVRGDLVIVLHQDATLSWDGIERRVRDVLERSLEDGNVRTVHVVVGPEGGISDAEVAALKDAGAEVCVLGRNILRASTAGPVALSLLSRELGRFACTPDEE</sequence>
<evidence type="ECO:0000256" key="8">
    <source>
        <dbReference type="ARBA" id="ARBA00022679"/>
    </source>
</evidence>
<dbReference type="EC" id="2.1.1.193" evidence="3 12"/>
<dbReference type="PIRSF" id="PIRSF015601">
    <property type="entry name" value="MTase_slr0722"/>
    <property type="match status" value="1"/>
</dbReference>
<evidence type="ECO:0000313" key="15">
    <source>
        <dbReference type="Proteomes" id="UP000218399"/>
    </source>
</evidence>
<evidence type="ECO:0000256" key="10">
    <source>
        <dbReference type="ARBA" id="ARBA00025699"/>
    </source>
</evidence>